<dbReference type="InterPro" id="IPR010323">
    <property type="entry name" value="DUF924"/>
</dbReference>
<protein>
    <submittedName>
        <fullName evidence="1">DUF924 family protein</fullName>
    </submittedName>
</protein>
<dbReference type="Gene3D" id="1.25.40.10">
    <property type="entry name" value="Tetratricopeptide repeat domain"/>
    <property type="match status" value="1"/>
</dbReference>
<dbReference type="InterPro" id="IPR011990">
    <property type="entry name" value="TPR-like_helical_dom_sf"/>
</dbReference>
<organism evidence="1 2">
    <name type="scientific">Parasphingopyxis marina</name>
    <dbReference type="NCBI Taxonomy" id="2761622"/>
    <lineage>
        <taxon>Bacteria</taxon>
        <taxon>Pseudomonadati</taxon>
        <taxon>Pseudomonadota</taxon>
        <taxon>Alphaproteobacteria</taxon>
        <taxon>Sphingomonadales</taxon>
        <taxon>Sphingomonadaceae</taxon>
        <taxon>Parasphingopyxis</taxon>
    </lineage>
</organism>
<name>A0A842HTT3_9SPHN</name>
<evidence type="ECO:0000313" key="2">
    <source>
        <dbReference type="Proteomes" id="UP000564378"/>
    </source>
</evidence>
<dbReference type="EMBL" id="JACJVJ010000001">
    <property type="protein sequence ID" value="MBC2776345.1"/>
    <property type="molecule type" value="Genomic_DNA"/>
</dbReference>
<gene>
    <name evidence="1" type="ORF">H6P80_01805</name>
</gene>
<keyword evidence="2" id="KW-1185">Reference proteome</keyword>
<proteinExistence type="predicted"/>
<comment type="caution">
    <text evidence="1">The sequence shown here is derived from an EMBL/GenBank/DDBJ whole genome shotgun (WGS) entry which is preliminary data.</text>
</comment>
<evidence type="ECO:0000313" key="1">
    <source>
        <dbReference type="EMBL" id="MBC2776345.1"/>
    </source>
</evidence>
<dbReference type="Proteomes" id="UP000564378">
    <property type="component" value="Unassembled WGS sequence"/>
</dbReference>
<sequence length="79" mass="9097">MSEDRRQFLYMPFMHSEALADQERSLALFATLADGKPLAFAREHHALIERFGRFPHRNAALGRETRPAEKEAVEKGADW</sequence>
<dbReference type="SUPFAM" id="SSF48452">
    <property type="entry name" value="TPR-like"/>
    <property type="match status" value="1"/>
</dbReference>
<dbReference type="Pfam" id="PF06041">
    <property type="entry name" value="DUF924"/>
    <property type="match status" value="1"/>
</dbReference>
<reference evidence="1 2" key="1">
    <citation type="submission" date="2020-08" db="EMBL/GenBank/DDBJ databases">
        <title>Draft genome sequence of Parasphingopyxis sp. GrpM-11.</title>
        <authorList>
            <person name="Oh J."/>
            <person name="Roh D.-H."/>
        </authorList>
    </citation>
    <scope>NUCLEOTIDE SEQUENCE [LARGE SCALE GENOMIC DNA]</scope>
    <source>
        <strain evidence="1 2">GrpM-11</strain>
    </source>
</reference>
<dbReference type="AlphaFoldDB" id="A0A842HTT3"/>
<accession>A0A842HTT3</accession>